<feature type="domain" description="FAD-binding FR-type" evidence="11">
    <location>
        <begin position="50"/>
        <end position="156"/>
    </location>
</feature>
<dbReference type="PANTHER" id="PTHR19370">
    <property type="entry name" value="NADH-CYTOCHROME B5 REDUCTASE"/>
    <property type="match status" value="1"/>
</dbReference>
<evidence type="ECO:0000256" key="6">
    <source>
        <dbReference type="ARBA" id="ARBA00023002"/>
    </source>
</evidence>
<reference evidence="12" key="1">
    <citation type="journal article" date="2021" name="Nat. Commun.">
        <title>Genetic determinants of endophytism in the Arabidopsis root mycobiome.</title>
        <authorList>
            <person name="Mesny F."/>
            <person name="Miyauchi S."/>
            <person name="Thiergart T."/>
            <person name="Pickel B."/>
            <person name="Atanasova L."/>
            <person name="Karlsson M."/>
            <person name="Huettel B."/>
            <person name="Barry K.W."/>
            <person name="Haridas S."/>
            <person name="Chen C."/>
            <person name="Bauer D."/>
            <person name="Andreopoulos W."/>
            <person name="Pangilinan J."/>
            <person name="LaButti K."/>
            <person name="Riley R."/>
            <person name="Lipzen A."/>
            <person name="Clum A."/>
            <person name="Drula E."/>
            <person name="Henrissat B."/>
            <person name="Kohler A."/>
            <person name="Grigoriev I.V."/>
            <person name="Martin F.M."/>
            <person name="Hacquard S."/>
        </authorList>
    </citation>
    <scope>NUCLEOTIDE SEQUENCE</scope>
    <source>
        <strain evidence="12">MPI-CAGE-CH-0235</strain>
    </source>
</reference>
<dbReference type="InterPro" id="IPR001709">
    <property type="entry name" value="Flavoprot_Pyr_Nucl_cyt_Rdtase"/>
</dbReference>
<comment type="cofactor">
    <cofactor evidence="1 9 10">
        <name>FAD</name>
        <dbReference type="ChEBI" id="CHEBI:57692"/>
    </cofactor>
</comment>
<evidence type="ECO:0000256" key="4">
    <source>
        <dbReference type="ARBA" id="ARBA00022630"/>
    </source>
</evidence>
<keyword evidence="4 9" id="KW-0285">Flavoprotein</keyword>
<evidence type="ECO:0000256" key="3">
    <source>
        <dbReference type="ARBA" id="ARBA00006105"/>
    </source>
</evidence>
<keyword evidence="13" id="KW-1185">Reference proteome</keyword>
<organism evidence="12 13">
    <name type="scientific">Stachybotrys elegans</name>
    <dbReference type="NCBI Taxonomy" id="80388"/>
    <lineage>
        <taxon>Eukaryota</taxon>
        <taxon>Fungi</taxon>
        <taxon>Dikarya</taxon>
        <taxon>Ascomycota</taxon>
        <taxon>Pezizomycotina</taxon>
        <taxon>Sordariomycetes</taxon>
        <taxon>Hypocreomycetidae</taxon>
        <taxon>Hypocreales</taxon>
        <taxon>Stachybotryaceae</taxon>
        <taxon>Stachybotrys</taxon>
    </lineage>
</organism>
<dbReference type="GO" id="GO:0005741">
    <property type="term" value="C:mitochondrial outer membrane"/>
    <property type="evidence" value="ECO:0007669"/>
    <property type="project" value="UniProtKB-SubCell"/>
</dbReference>
<dbReference type="EMBL" id="JAGPNK010000001">
    <property type="protein sequence ID" value="KAH7329241.1"/>
    <property type="molecule type" value="Genomic_DNA"/>
</dbReference>
<evidence type="ECO:0000313" key="13">
    <source>
        <dbReference type="Proteomes" id="UP000813444"/>
    </source>
</evidence>
<dbReference type="GO" id="GO:0090524">
    <property type="term" value="F:cytochrome-b5 reductase activity, acting on NADH"/>
    <property type="evidence" value="ECO:0007669"/>
    <property type="project" value="UniProtKB-EC"/>
</dbReference>
<comment type="similarity">
    <text evidence="3 10">Belongs to the flavoprotein pyridine nucleotide cytochrome reductase family.</text>
</comment>
<dbReference type="Proteomes" id="UP000813444">
    <property type="component" value="Unassembled WGS sequence"/>
</dbReference>
<protein>
    <recommendedName>
        <fullName evidence="10">NADH-cytochrome b5 reductase</fullName>
        <ecNumber evidence="10">1.6.2.2</ecNumber>
    </recommendedName>
</protein>
<evidence type="ECO:0000313" key="12">
    <source>
        <dbReference type="EMBL" id="KAH7329241.1"/>
    </source>
</evidence>
<dbReference type="AlphaFoldDB" id="A0A8K0T2Y5"/>
<dbReference type="OrthoDB" id="432685at2759"/>
<dbReference type="PRINTS" id="PR00371">
    <property type="entry name" value="FPNCR"/>
</dbReference>
<evidence type="ECO:0000256" key="2">
    <source>
        <dbReference type="ARBA" id="ARBA00004572"/>
    </source>
</evidence>
<feature type="binding site" evidence="9">
    <location>
        <position position="104"/>
    </location>
    <ligand>
        <name>FAD</name>
        <dbReference type="ChEBI" id="CHEBI:57692"/>
    </ligand>
</feature>
<dbReference type="InterPro" id="IPR001433">
    <property type="entry name" value="OxRdtase_FAD/NAD-bd"/>
</dbReference>
<dbReference type="PRINTS" id="PR00406">
    <property type="entry name" value="CYTB5RDTASE"/>
</dbReference>
<comment type="catalytic activity">
    <reaction evidence="10">
        <text>2 Fe(III)-[cytochrome b5] + NADH = 2 Fe(II)-[cytochrome b5] + NAD(+) + H(+)</text>
        <dbReference type="Rhea" id="RHEA:46680"/>
        <dbReference type="Rhea" id="RHEA-COMP:10438"/>
        <dbReference type="Rhea" id="RHEA-COMP:10439"/>
        <dbReference type="ChEBI" id="CHEBI:15378"/>
        <dbReference type="ChEBI" id="CHEBI:29033"/>
        <dbReference type="ChEBI" id="CHEBI:29034"/>
        <dbReference type="ChEBI" id="CHEBI:57540"/>
        <dbReference type="ChEBI" id="CHEBI:57945"/>
        <dbReference type="EC" id="1.6.2.2"/>
    </reaction>
</comment>
<evidence type="ECO:0000259" key="11">
    <source>
        <dbReference type="PROSITE" id="PS51384"/>
    </source>
</evidence>
<accession>A0A8K0T2Y5</accession>
<evidence type="ECO:0000256" key="8">
    <source>
        <dbReference type="ARBA" id="ARBA00023136"/>
    </source>
</evidence>
<dbReference type="CDD" id="cd06183">
    <property type="entry name" value="cyt_b5_reduct_like"/>
    <property type="match status" value="1"/>
</dbReference>
<gene>
    <name evidence="12" type="ORF">B0I35DRAFT_419729</name>
</gene>
<feature type="binding site" evidence="9">
    <location>
        <position position="172"/>
    </location>
    <ligand>
        <name>FAD</name>
        <dbReference type="ChEBI" id="CHEBI:57692"/>
    </ligand>
</feature>
<feature type="binding site" evidence="9">
    <location>
        <position position="123"/>
    </location>
    <ligand>
        <name>FAD</name>
        <dbReference type="ChEBI" id="CHEBI:57692"/>
    </ligand>
</feature>
<dbReference type="EC" id="1.6.2.2" evidence="10"/>
<dbReference type="PROSITE" id="PS51384">
    <property type="entry name" value="FAD_FR"/>
    <property type="match status" value="1"/>
</dbReference>
<evidence type="ECO:0000256" key="7">
    <source>
        <dbReference type="ARBA" id="ARBA00023027"/>
    </source>
</evidence>
<comment type="caution">
    <text evidence="12">The sequence shown here is derived from an EMBL/GenBank/DDBJ whole genome shotgun (WGS) entry which is preliminary data.</text>
</comment>
<dbReference type="Pfam" id="PF00175">
    <property type="entry name" value="NAD_binding_1"/>
    <property type="match status" value="1"/>
</dbReference>
<dbReference type="SUPFAM" id="SSF63380">
    <property type="entry name" value="Riboflavin synthase domain-like"/>
    <property type="match status" value="1"/>
</dbReference>
<feature type="binding site" evidence="9">
    <location>
        <position position="121"/>
    </location>
    <ligand>
        <name>FAD</name>
        <dbReference type="ChEBI" id="CHEBI:57692"/>
    </ligand>
</feature>
<evidence type="ECO:0000256" key="5">
    <source>
        <dbReference type="ARBA" id="ARBA00022827"/>
    </source>
</evidence>
<evidence type="ECO:0000256" key="1">
    <source>
        <dbReference type="ARBA" id="ARBA00001974"/>
    </source>
</evidence>
<dbReference type="FunFam" id="3.40.50.80:FF:000009">
    <property type="entry name" value="NADH-cytochrome b5 reductase"/>
    <property type="match status" value="1"/>
</dbReference>
<dbReference type="GO" id="GO:0006696">
    <property type="term" value="P:ergosterol biosynthetic process"/>
    <property type="evidence" value="ECO:0007669"/>
    <property type="project" value="TreeGrafter"/>
</dbReference>
<evidence type="ECO:0000256" key="9">
    <source>
        <dbReference type="PIRSR" id="PIRSR601834-1"/>
    </source>
</evidence>
<keyword evidence="6 10" id="KW-0560">Oxidoreductase</keyword>
<feature type="binding site" evidence="9">
    <location>
        <position position="106"/>
    </location>
    <ligand>
        <name>FAD</name>
        <dbReference type="ChEBI" id="CHEBI:57692"/>
    </ligand>
</feature>
<dbReference type="InterPro" id="IPR039261">
    <property type="entry name" value="FNR_nucleotide-bd"/>
</dbReference>
<feature type="binding site" evidence="9">
    <location>
        <position position="131"/>
    </location>
    <ligand>
        <name>FAD</name>
        <dbReference type="ChEBI" id="CHEBI:57692"/>
    </ligand>
</feature>
<dbReference type="Gene3D" id="2.40.30.10">
    <property type="entry name" value="Translation factors"/>
    <property type="match status" value="1"/>
</dbReference>
<keyword evidence="8" id="KW-0472">Membrane</keyword>
<sequence length="295" mass="31790">MNSLFSHIHPASLAGAFAAGGLTLGIASRFLVRSVQADSNSPSKTFGVGPSFLSLPLESSISVNHNTKLLRFKLPGHNAVSGLPLTSALLTMSWPTGSWFPVARPYTPVSSSDAPGYIELLVKHYPSGRSSTHLHSLKPGDTLLIAAAIKGYAWQPNSYKHITLVAGGAGITPLYQLAQGILRNPNDHTTMALVFGVNSDKDILLKREFDQFERDYPGRFKATYVVSSPAEDSPHRRGYVTRKLLEEVAPAPGTGSDTKVFVCGPPAMEAALVGKRGHDGILQQMGYKKSQIHRF</sequence>
<dbReference type="SUPFAM" id="SSF52343">
    <property type="entry name" value="Ferredoxin reductase-like, C-terminal NADP-linked domain"/>
    <property type="match status" value="1"/>
</dbReference>
<comment type="subcellular location">
    <subcellularLocation>
        <location evidence="2">Mitochondrion outer membrane</location>
        <topology evidence="2">Single-pass membrane protein</topology>
    </subcellularLocation>
</comment>
<dbReference type="InterPro" id="IPR008333">
    <property type="entry name" value="Cbr1-like_FAD-bd_dom"/>
</dbReference>
<dbReference type="InterPro" id="IPR017927">
    <property type="entry name" value="FAD-bd_FR_type"/>
</dbReference>
<feature type="binding site" evidence="9">
    <location>
        <position position="105"/>
    </location>
    <ligand>
        <name>FAD</name>
        <dbReference type="ChEBI" id="CHEBI:57692"/>
    </ligand>
</feature>
<keyword evidence="5 9" id="KW-0274">FAD</keyword>
<dbReference type="InterPro" id="IPR001834">
    <property type="entry name" value="CBR-like"/>
</dbReference>
<keyword evidence="7 10" id="KW-0520">NAD</keyword>
<proteinExistence type="inferred from homology"/>
<dbReference type="PANTHER" id="PTHR19370:SF101">
    <property type="entry name" value="NADH-CYTOCHROME B5 REDUCTASE"/>
    <property type="match status" value="1"/>
</dbReference>
<evidence type="ECO:0000256" key="10">
    <source>
        <dbReference type="RuleBase" id="RU361226"/>
    </source>
</evidence>
<dbReference type="Pfam" id="PF00970">
    <property type="entry name" value="FAD_binding_6"/>
    <property type="match status" value="1"/>
</dbReference>
<dbReference type="InterPro" id="IPR017938">
    <property type="entry name" value="Riboflavin_synthase-like_b-brl"/>
</dbReference>
<dbReference type="Gene3D" id="3.40.50.80">
    <property type="entry name" value="Nucleotide-binding domain of ferredoxin-NADP reductase (FNR) module"/>
    <property type="match status" value="1"/>
</dbReference>
<name>A0A8K0T2Y5_9HYPO</name>